<dbReference type="KEGG" id="spar:SPRG_13059"/>
<dbReference type="STRING" id="695850.A0A067BNX6"/>
<dbReference type="InterPro" id="IPR001245">
    <property type="entry name" value="Ser-Thr/Tyr_kinase_cat_dom"/>
</dbReference>
<dbReference type="PROSITE" id="PS50297">
    <property type="entry name" value="ANK_REP_REGION"/>
    <property type="match status" value="9"/>
</dbReference>
<dbReference type="PROSITE" id="PS50011">
    <property type="entry name" value="PROTEIN_KINASE_DOM"/>
    <property type="match status" value="1"/>
</dbReference>
<dbReference type="GO" id="GO:0004672">
    <property type="term" value="F:protein kinase activity"/>
    <property type="evidence" value="ECO:0007669"/>
    <property type="project" value="InterPro"/>
</dbReference>
<dbReference type="SMART" id="SM00220">
    <property type="entry name" value="S_TKc"/>
    <property type="match status" value="1"/>
</dbReference>
<dbReference type="VEuPathDB" id="FungiDB:SPRG_13059"/>
<dbReference type="Proteomes" id="UP000030745">
    <property type="component" value="Unassembled WGS sequence"/>
</dbReference>
<dbReference type="Pfam" id="PF00023">
    <property type="entry name" value="Ank"/>
    <property type="match status" value="3"/>
</dbReference>
<feature type="domain" description="Protein kinase" evidence="2">
    <location>
        <begin position="402"/>
        <end position="698"/>
    </location>
</feature>
<dbReference type="Pfam" id="PF13637">
    <property type="entry name" value="Ank_4"/>
    <property type="match status" value="1"/>
</dbReference>
<name>A0A067BNX6_SAPPC</name>
<dbReference type="InterPro" id="IPR000719">
    <property type="entry name" value="Prot_kinase_dom"/>
</dbReference>
<gene>
    <name evidence="3" type="ORF">SPRG_13059</name>
</gene>
<feature type="repeat" description="ANK" evidence="1">
    <location>
        <begin position="68"/>
        <end position="100"/>
    </location>
</feature>
<feature type="repeat" description="ANK" evidence="1">
    <location>
        <begin position="35"/>
        <end position="67"/>
    </location>
</feature>
<evidence type="ECO:0000259" key="2">
    <source>
        <dbReference type="PROSITE" id="PS50011"/>
    </source>
</evidence>
<feature type="repeat" description="ANK" evidence="1">
    <location>
        <begin position="134"/>
        <end position="166"/>
    </location>
</feature>
<dbReference type="GO" id="GO:0005524">
    <property type="term" value="F:ATP binding"/>
    <property type="evidence" value="ECO:0007669"/>
    <property type="project" value="InterPro"/>
</dbReference>
<dbReference type="Gene3D" id="1.25.40.20">
    <property type="entry name" value="Ankyrin repeat-containing domain"/>
    <property type="match status" value="5"/>
</dbReference>
<dbReference type="GeneID" id="24134965"/>
<evidence type="ECO:0000313" key="4">
    <source>
        <dbReference type="Proteomes" id="UP000030745"/>
    </source>
</evidence>
<protein>
    <submittedName>
        <fullName evidence="3">TKL protein kinase</fullName>
    </submittedName>
</protein>
<accession>A0A067BNX6</accession>
<dbReference type="Gene3D" id="1.10.510.10">
    <property type="entry name" value="Transferase(Phosphotransferase) domain 1"/>
    <property type="match status" value="1"/>
</dbReference>
<keyword evidence="3" id="KW-0808">Transferase</keyword>
<dbReference type="InterPro" id="IPR011009">
    <property type="entry name" value="Kinase-like_dom_sf"/>
</dbReference>
<dbReference type="EMBL" id="KK583328">
    <property type="protein sequence ID" value="KDO19953.1"/>
    <property type="molecule type" value="Genomic_DNA"/>
</dbReference>
<dbReference type="InterPro" id="IPR036770">
    <property type="entry name" value="Ankyrin_rpt-contain_sf"/>
</dbReference>
<feature type="repeat" description="ANK" evidence="1">
    <location>
        <begin position="233"/>
        <end position="265"/>
    </location>
</feature>
<proteinExistence type="predicted"/>
<evidence type="ECO:0000256" key="1">
    <source>
        <dbReference type="PROSITE-ProRule" id="PRU00023"/>
    </source>
</evidence>
<dbReference type="PANTHER" id="PTHR22677">
    <property type="entry name" value="ANKYRIN REPEAT DOMAIN-CONTAINING PROTEIN 60"/>
    <property type="match status" value="1"/>
</dbReference>
<sequence length="728" mass="77865">MTLGPQLLHAAFYGRIDDVQHLLKEGADVHWTNENGVTPIYAAAERGHDIVVKTLLGANAAVDRAKIDGATPLFVAAQNGHDIVVKTLLGANAAVDQAMNDGVTPLYIAAFNGHGIVVKTLLDANAAVDQARNDGATPLYIAAEKEHEVVVKTLLGANAAVDQAKNDGATPLFIAAQNGHDIVVKTLLGANASVDQAMNTGVTPLYIAAFNGHDIVVKTLVGASAAVDQAWNDGRTPLTIACEYGHKSVVKVLLKAKARVNQAMNDGDTPLMMATLPGHLDIVQRLLDAGANVNQSLQAGATPLLLAAQFGHDDATRALLRHHPNLQATDADGNTALSMATQRGHATIVRLLEEYISTNPGPQPTPPAQGSVNEKKKMELVQAVVAGHVAATKALLDQGVDARVTNEFGDGLLHLAVRHGHTQLLQMLLGCSDASLVACNKDGETPLVLAIKLRHRRFPHQIYSSSHQIADDVPATAIYIDANSLLGDGAKINVMQTYDASSSLKAVSGQYSDNPKLVLEYIDGGNLRQYLDKKRKGEATEVEYSTLDIAWVIANALADLHRNGFMHRDLKSRNVLLSSTNYIKVADFGLTREIDPNMTVGAGTCAWTAPEVFGESGSYNYAADIYSFGVILTELETLQVPYAGMTRNDITAGVCSGRLRPSVSSNCAPWFKALVDDCLSFDPTKRPTAIAIIDRLLLQEKALVGREPVAEPEWYERSSGSHHLMVVH</sequence>
<dbReference type="RefSeq" id="XP_012209324.1">
    <property type="nucleotide sequence ID" value="XM_012353934.1"/>
</dbReference>
<dbReference type="OMA" id="LKEPQIM"/>
<dbReference type="OrthoDB" id="204376at2759"/>
<dbReference type="InterPro" id="IPR039323">
    <property type="entry name" value="ANKRD_45/46/60"/>
</dbReference>
<dbReference type="PROSITE" id="PS00108">
    <property type="entry name" value="PROTEIN_KINASE_ST"/>
    <property type="match status" value="1"/>
</dbReference>
<keyword evidence="3" id="KW-0418">Kinase</keyword>
<dbReference type="InterPro" id="IPR002110">
    <property type="entry name" value="Ankyrin_rpt"/>
</dbReference>
<dbReference type="Pfam" id="PF12796">
    <property type="entry name" value="Ank_2"/>
    <property type="match status" value="3"/>
</dbReference>
<feature type="repeat" description="ANK" evidence="1">
    <location>
        <begin position="299"/>
        <end position="331"/>
    </location>
</feature>
<dbReference type="AlphaFoldDB" id="A0A067BNX6"/>
<evidence type="ECO:0000313" key="3">
    <source>
        <dbReference type="EMBL" id="KDO19953.1"/>
    </source>
</evidence>
<dbReference type="SUPFAM" id="SSF48403">
    <property type="entry name" value="Ankyrin repeat"/>
    <property type="match status" value="2"/>
</dbReference>
<feature type="repeat" description="ANK" evidence="1">
    <location>
        <begin position="200"/>
        <end position="232"/>
    </location>
</feature>
<dbReference type="InterPro" id="IPR008271">
    <property type="entry name" value="Ser/Thr_kinase_AS"/>
</dbReference>
<dbReference type="PROSITE" id="PS50088">
    <property type="entry name" value="ANK_REPEAT"/>
    <property type="match status" value="9"/>
</dbReference>
<keyword evidence="4" id="KW-1185">Reference proteome</keyword>
<dbReference type="Pfam" id="PF07714">
    <property type="entry name" value="PK_Tyr_Ser-Thr"/>
    <property type="match status" value="1"/>
</dbReference>
<dbReference type="SMART" id="SM00248">
    <property type="entry name" value="ANK"/>
    <property type="match status" value="13"/>
</dbReference>
<dbReference type="SUPFAM" id="SSF56112">
    <property type="entry name" value="Protein kinase-like (PK-like)"/>
    <property type="match status" value="1"/>
</dbReference>
<feature type="repeat" description="ANK" evidence="1">
    <location>
        <begin position="101"/>
        <end position="133"/>
    </location>
</feature>
<dbReference type="PANTHER" id="PTHR22677:SF4">
    <property type="entry name" value="USHER SYNDROME TYPE-1G PROTEIN-LIKE PROTEIN"/>
    <property type="match status" value="1"/>
</dbReference>
<reference evidence="3 4" key="1">
    <citation type="journal article" date="2013" name="PLoS Genet.">
        <title>Distinctive expansion of potential virulence genes in the genome of the oomycete fish pathogen Saprolegnia parasitica.</title>
        <authorList>
            <person name="Jiang R.H."/>
            <person name="de Bruijn I."/>
            <person name="Haas B.J."/>
            <person name="Belmonte R."/>
            <person name="Lobach L."/>
            <person name="Christie J."/>
            <person name="van den Ackerveken G."/>
            <person name="Bottin A."/>
            <person name="Bulone V."/>
            <person name="Diaz-Moreno S.M."/>
            <person name="Dumas B."/>
            <person name="Fan L."/>
            <person name="Gaulin E."/>
            <person name="Govers F."/>
            <person name="Grenville-Briggs L.J."/>
            <person name="Horner N.R."/>
            <person name="Levin J.Z."/>
            <person name="Mammella M."/>
            <person name="Meijer H.J."/>
            <person name="Morris P."/>
            <person name="Nusbaum C."/>
            <person name="Oome S."/>
            <person name="Phillips A.J."/>
            <person name="van Rooyen D."/>
            <person name="Rzeszutek E."/>
            <person name="Saraiva M."/>
            <person name="Secombes C.J."/>
            <person name="Seidl M.F."/>
            <person name="Snel B."/>
            <person name="Stassen J.H."/>
            <person name="Sykes S."/>
            <person name="Tripathy S."/>
            <person name="van den Berg H."/>
            <person name="Vega-Arreguin J.C."/>
            <person name="Wawra S."/>
            <person name="Young S.K."/>
            <person name="Zeng Q."/>
            <person name="Dieguez-Uribeondo J."/>
            <person name="Russ C."/>
            <person name="Tyler B.M."/>
            <person name="van West P."/>
        </authorList>
    </citation>
    <scope>NUCLEOTIDE SEQUENCE [LARGE SCALE GENOMIC DNA]</scope>
    <source>
        <strain evidence="3 4">CBS 223.65</strain>
    </source>
</reference>
<keyword evidence="1" id="KW-0040">ANK repeat</keyword>
<dbReference type="PRINTS" id="PR01415">
    <property type="entry name" value="ANKYRIN"/>
</dbReference>
<organism evidence="3 4">
    <name type="scientific">Saprolegnia parasitica (strain CBS 223.65)</name>
    <dbReference type="NCBI Taxonomy" id="695850"/>
    <lineage>
        <taxon>Eukaryota</taxon>
        <taxon>Sar</taxon>
        <taxon>Stramenopiles</taxon>
        <taxon>Oomycota</taxon>
        <taxon>Saprolegniomycetes</taxon>
        <taxon>Saprolegniales</taxon>
        <taxon>Saprolegniaceae</taxon>
        <taxon>Saprolegnia</taxon>
    </lineage>
</organism>
<feature type="repeat" description="ANK" evidence="1">
    <location>
        <begin position="266"/>
        <end position="298"/>
    </location>
</feature>
<dbReference type="PRINTS" id="PR00109">
    <property type="entry name" value="TYRKINASE"/>
</dbReference>
<feature type="repeat" description="ANK" evidence="1">
    <location>
        <begin position="167"/>
        <end position="199"/>
    </location>
</feature>